<dbReference type="InterPro" id="IPR029068">
    <property type="entry name" value="Glyas_Bleomycin-R_OHBP_Dase"/>
</dbReference>
<dbReference type="EMBL" id="JBHUHF010000001">
    <property type="protein sequence ID" value="MFD2024778.1"/>
    <property type="molecule type" value="Genomic_DNA"/>
</dbReference>
<dbReference type="Proteomes" id="UP001597338">
    <property type="component" value="Unassembled WGS sequence"/>
</dbReference>
<feature type="domain" description="VOC" evidence="1">
    <location>
        <begin position="5"/>
        <end position="127"/>
    </location>
</feature>
<dbReference type="InterPro" id="IPR004360">
    <property type="entry name" value="Glyas_Fos-R_dOase_dom"/>
</dbReference>
<comment type="caution">
    <text evidence="2">The sequence shown here is derived from an EMBL/GenBank/DDBJ whole genome shotgun (WGS) entry which is preliminary data.</text>
</comment>
<sequence>MNLRGFATISYWADDVAAAAAWYTQLLGIEPYFERSGPDGVPAYAEFRIGDKQAELGIVSRAYAPPGFPAEPGGAVMYWHVDDLEGTLARLHELGATEYQPVTPREAGFVTASVVDPFGNVLGVMYNPHYLEQHSLAG</sequence>
<dbReference type="Gene3D" id="3.10.180.10">
    <property type="entry name" value="2,3-Dihydroxybiphenyl 1,2-Dioxygenase, domain 1"/>
    <property type="match status" value="1"/>
</dbReference>
<dbReference type="Pfam" id="PF00903">
    <property type="entry name" value="Glyoxalase"/>
    <property type="match status" value="1"/>
</dbReference>
<dbReference type="SUPFAM" id="SSF54593">
    <property type="entry name" value="Glyoxalase/Bleomycin resistance protein/Dihydroxybiphenyl dioxygenase"/>
    <property type="match status" value="1"/>
</dbReference>
<proteinExistence type="predicted"/>
<evidence type="ECO:0000313" key="2">
    <source>
        <dbReference type="EMBL" id="MFD2024778.1"/>
    </source>
</evidence>
<accession>A0ABW4V4L9</accession>
<organism evidence="2 3">
    <name type="scientific">Promicromonospora aerolata</name>
    <dbReference type="NCBI Taxonomy" id="195749"/>
    <lineage>
        <taxon>Bacteria</taxon>
        <taxon>Bacillati</taxon>
        <taxon>Actinomycetota</taxon>
        <taxon>Actinomycetes</taxon>
        <taxon>Micrococcales</taxon>
        <taxon>Promicromonosporaceae</taxon>
        <taxon>Promicromonospora</taxon>
    </lineage>
</organism>
<dbReference type="InterPro" id="IPR037523">
    <property type="entry name" value="VOC_core"/>
</dbReference>
<gene>
    <name evidence="2" type="ORF">ACFSL2_04575</name>
</gene>
<dbReference type="PROSITE" id="PS51819">
    <property type="entry name" value="VOC"/>
    <property type="match status" value="1"/>
</dbReference>
<evidence type="ECO:0000313" key="3">
    <source>
        <dbReference type="Proteomes" id="UP001597338"/>
    </source>
</evidence>
<keyword evidence="3" id="KW-1185">Reference proteome</keyword>
<reference evidence="3" key="1">
    <citation type="journal article" date="2019" name="Int. J. Syst. Evol. Microbiol.">
        <title>The Global Catalogue of Microorganisms (GCM) 10K type strain sequencing project: providing services to taxonomists for standard genome sequencing and annotation.</title>
        <authorList>
            <consortium name="The Broad Institute Genomics Platform"/>
            <consortium name="The Broad Institute Genome Sequencing Center for Infectious Disease"/>
            <person name="Wu L."/>
            <person name="Ma J."/>
        </authorList>
    </citation>
    <scope>NUCLEOTIDE SEQUENCE [LARGE SCALE GENOMIC DNA]</scope>
    <source>
        <strain evidence="3">CCM 7043</strain>
    </source>
</reference>
<name>A0ABW4V4L9_9MICO</name>
<dbReference type="PANTHER" id="PTHR33993">
    <property type="entry name" value="GLYOXALASE-RELATED"/>
    <property type="match status" value="1"/>
</dbReference>
<dbReference type="RefSeq" id="WP_377196703.1">
    <property type="nucleotide sequence ID" value="NZ_JBHUHF010000001.1"/>
</dbReference>
<evidence type="ECO:0000259" key="1">
    <source>
        <dbReference type="PROSITE" id="PS51819"/>
    </source>
</evidence>
<dbReference type="PANTHER" id="PTHR33993:SF2">
    <property type="entry name" value="VOC DOMAIN-CONTAINING PROTEIN"/>
    <property type="match status" value="1"/>
</dbReference>
<protein>
    <submittedName>
        <fullName evidence="2">VOC family protein</fullName>
    </submittedName>
</protein>
<dbReference type="InterPro" id="IPR052164">
    <property type="entry name" value="Anthracycline_SecMetBiosynth"/>
</dbReference>